<dbReference type="OrthoDB" id="126772at2759"/>
<evidence type="ECO:0000313" key="5">
    <source>
        <dbReference type="EMBL" id="VEN36027.1"/>
    </source>
</evidence>
<dbReference type="EMBL" id="CAACVG010002084">
    <property type="protein sequence ID" value="VEN36027.1"/>
    <property type="molecule type" value="Genomic_DNA"/>
</dbReference>
<protein>
    <recommendedName>
        <fullName evidence="4">Kazal-like domain-containing protein</fullName>
    </recommendedName>
</protein>
<keyword evidence="1" id="KW-0646">Protease inhibitor</keyword>
<sequence>MCKQKTDPVCGTDGKTYANHCQLRVASCKARLNTRVHHQGECGTYTTPLLLPHTPQPDRYSIQH</sequence>
<dbReference type="Gene3D" id="3.30.60.30">
    <property type="match status" value="1"/>
</dbReference>
<dbReference type="Proteomes" id="UP000410492">
    <property type="component" value="Unassembled WGS sequence"/>
</dbReference>
<dbReference type="InterPro" id="IPR036058">
    <property type="entry name" value="Kazal_dom_sf"/>
</dbReference>
<keyword evidence="2" id="KW-0722">Serine protease inhibitor</keyword>
<feature type="domain" description="Kazal-like" evidence="4">
    <location>
        <begin position="1"/>
        <end position="44"/>
    </location>
</feature>
<dbReference type="GO" id="GO:0030154">
    <property type="term" value="P:cell differentiation"/>
    <property type="evidence" value="ECO:0007669"/>
    <property type="project" value="TreeGrafter"/>
</dbReference>
<dbReference type="SMART" id="SM00280">
    <property type="entry name" value="KAZAL"/>
    <property type="match status" value="1"/>
</dbReference>
<dbReference type="CDD" id="cd00104">
    <property type="entry name" value="KAZAL_FS"/>
    <property type="match status" value="1"/>
</dbReference>
<proteinExistence type="predicted"/>
<dbReference type="AlphaFoldDB" id="A0A653BK94"/>
<dbReference type="PANTHER" id="PTHR10913:SF45">
    <property type="entry name" value="FOLLISTATIN, ISOFORM A-RELATED"/>
    <property type="match status" value="1"/>
</dbReference>
<dbReference type="PANTHER" id="PTHR10913">
    <property type="entry name" value="FOLLISTATIN-RELATED"/>
    <property type="match status" value="1"/>
</dbReference>
<gene>
    <name evidence="5" type="ORF">CALMAC_LOCUS1758</name>
</gene>
<dbReference type="PROSITE" id="PS51465">
    <property type="entry name" value="KAZAL_2"/>
    <property type="match status" value="1"/>
</dbReference>
<evidence type="ECO:0000256" key="3">
    <source>
        <dbReference type="ARBA" id="ARBA00023157"/>
    </source>
</evidence>
<organism evidence="5 6">
    <name type="scientific">Callosobruchus maculatus</name>
    <name type="common">Southern cowpea weevil</name>
    <name type="synonym">Pulse bruchid</name>
    <dbReference type="NCBI Taxonomy" id="64391"/>
    <lineage>
        <taxon>Eukaryota</taxon>
        <taxon>Metazoa</taxon>
        <taxon>Ecdysozoa</taxon>
        <taxon>Arthropoda</taxon>
        <taxon>Hexapoda</taxon>
        <taxon>Insecta</taxon>
        <taxon>Pterygota</taxon>
        <taxon>Neoptera</taxon>
        <taxon>Endopterygota</taxon>
        <taxon>Coleoptera</taxon>
        <taxon>Polyphaga</taxon>
        <taxon>Cucujiformia</taxon>
        <taxon>Chrysomeloidea</taxon>
        <taxon>Chrysomelidae</taxon>
        <taxon>Bruchinae</taxon>
        <taxon>Bruchini</taxon>
        <taxon>Callosobruchus</taxon>
    </lineage>
</organism>
<keyword evidence="3" id="KW-1015">Disulfide bond</keyword>
<dbReference type="GO" id="GO:0005576">
    <property type="term" value="C:extracellular region"/>
    <property type="evidence" value="ECO:0007669"/>
    <property type="project" value="TreeGrafter"/>
</dbReference>
<dbReference type="SUPFAM" id="SSF100895">
    <property type="entry name" value="Kazal-type serine protease inhibitors"/>
    <property type="match status" value="1"/>
</dbReference>
<dbReference type="InterPro" id="IPR002350">
    <property type="entry name" value="Kazal_dom"/>
</dbReference>
<evidence type="ECO:0000259" key="4">
    <source>
        <dbReference type="PROSITE" id="PS51465"/>
    </source>
</evidence>
<reference evidence="5 6" key="1">
    <citation type="submission" date="2019-01" db="EMBL/GenBank/DDBJ databases">
        <authorList>
            <person name="Sayadi A."/>
        </authorList>
    </citation>
    <scope>NUCLEOTIDE SEQUENCE [LARGE SCALE GENOMIC DNA]</scope>
</reference>
<keyword evidence="6" id="KW-1185">Reference proteome</keyword>
<name>A0A653BK94_CALMS</name>
<accession>A0A653BK94</accession>
<evidence type="ECO:0000313" key="6">
    <source>
        <dbReference type="Proteomes" id="UP000410492"/>
    </source>
</evidence>
<evidence type="ECO:0000256" key="1">
    <source>
        <dbReference type="ARBA" id="ARBA00022690"/>
    </source>
</evidence>
<dbReference type="Pfam" id="PF07648">
    <property type="entry name" value="Kazal_2"/>
    <property type="match status" value="1"/>
</dbReference>
<dbReference type="InterPro" id="IPR050653">
    <property type="entry name" value="Prot_Inhib_GrowthFact_Antg"/>
</dbReference>
<evidence type="ECO:0000256" key="2">
    <source>
        <dbReference type="ARBA" id="ARBA00022900"/>
    </source>
</evidence>